<accession>A0ACB6QA85</accession>
<evidence type="ECO:0000313" key="2">
    <source>
        <dbReference type="Proteomes" id="UP000799755"/>
    </source>
</evidence>
<reference evidence="1" key="1">
    <citation type="journal article" date="2020" name="Stud. Mycol.">
        <title>101 Dothideomycetes genomes: a test case for predicting lifestyles and emergence of pathogens.</title>
        <authorList>
            <person name="Haridas S."/>
            <person name="Albert R."/>
            <person name="Binder M."/>
            <person name="Bloem J."/>
            <person name="Labutti K."/>
            <person name="Salamov A."/>
            <person name="Andreopoulos B."/>
            <person name="Baker S."/>
            <person name="Barry K."/>
            <person name="Bills G."/>
            <person name="Bluhm B."/>
            <person name="Cannon C."/>
            <person name="Castanera R."/>
            <person name="Culley D."/>
            <person name="Daum C."/>
            <person name="Ezra D."/>
            <person name="Gonzalez J."/>
            <person name="Henrissat B."/>
            <person name="Kuo A."/>
            <person name="Liang C."/>
            <person name="Lipzen A."/>
            <person name="Lutzoni F."/>
            <person name="Magnuson J."/>
            <person name="Mondo S."/>
            <person name="Nolan M."/>
            <person name="Ohm R."/>
            <person name="Pangilinan J."/>
            <person name="Park H.-J."/>
            <person name="Ramirez L."/>
            <person name="Alfaro M."/>
            <person name="Sun H."/>
            <person name="Tritt A."/>
            <person name="Yoshinaga Y."/>
            <person name="Zwiers L.-H."/>
            <person name="Turgeon B."/>
            <person name="Goodwin S."/>
            <person name="Spatafora J."/>
            <person name="Crous P."/>
            <person name="Grigoriev I."/>
        </authorList>
    </citation>
    <scope>NUCLEOTIDE SEQUENCE</scope>
    <source>
        <strain evidence="1">ATCC 200398</strain>
    </source>
</reference>
<comment type="caution">
    <text evidence="1">The sequence shown here is derived from an EMBL/GenBank/DDBJ whole genome shotgun (WGS) entry which is preliminary data.</text>
</comment>
<dbReference type="Proteomes" id="UP000799755">
    <property type="component" value="Unassembled WGS sequence"/>
</dbReference>
<organism evidence="1 2">
    <name type="scientific">Lindgomyces ingoldianus</name>
    <dbReference type="NCBI Taxonomy" id="673940"/>
    <lineage>
        <taxon>Eukaryota</taxon>
        <taxon>Fungi</taxon>
        <taxon>Dikarya</taxon>
        <taxon>Ascomycota</taxon>
        <taxon>Pezizomycotina</taxon>
        <taxon>Dothideomycetes</taxon>
        <taxon>Pleosporomycetidae</taxon>
        <taxon>Pleosporales</taxon>
        <taxon>Lindgomycetaceae</taxon>
        <taxon>Lindgomyces</taxon>
    </lineage>
</organism>
<gene>
    <name evidence="1" type="ORF">BDR25DRAFT_347243</name>
</gene>
<dbReference type="EMBL" id="MU003550">
    <property type="protein sequence ID" value="KAF2463493.1"/>
    <property type="molecule type" value="Genomic_DNA"/>
</dbReference>
<proteinExistence type="predicted"/>
<protein>
    <submittedName>
        <fullName evidence="1">Uncharacterized protein</fullName>
    </submittedName>
</protein>
<sequence>MSPSSRFILIGGFALLVCFATGYPIAFTSSSWGLLSGILTRTENDCTTHKTIIKKLILFNLEAFLAVLFGGNRRLGYCGRKRYPGDNYTIDFNIFTLIFKLGGLIATTYGLAVITRPPGGDARIWDFFQLWAIRPRATPFISLLGYHRGWTGAAFYSFVVDSIICLIAAQFVGTATMVSGDFAMDKGNWPSYRVGAVIALIPLIFFVIVGLAMAVFLGAVAVCCGPCFACLACCRVFEHGQRENEPWTMPWETKDFLWYTGWMMWSGMPLELWCPIMANRVDLMMGLSPFAIQIGMMLIDSISEWVI</sequence>
<evidence type="ECO:0000313" key="1">
    <source>
        <dbReference type="EMBL" id="KAF2463493.1"/>
    </source>
</evidence>
<keyword evidence="2" id="KW-1185">Reference proteome</keyword>
<name>A0ACB6QA85_9PLEO</name>